<organism evidence="4">
    <name type="scientific">freshwater metagenome</name>
    <dbReference type="NCBI Taxonomy" id="449393"/>
    <lineage>
        <taxon>unclassified sequences</taxon>
        <taxon>metagenomes</taxon>
        <taxon>ecological metagenomes</taxon>
    </lineage>
</organism>
<dbReference type="CDD" id="cd02440">
    <property type="entry name" value="AdoMet_MTases"/>
    <property type="match status" value="1"/>
</dbReference>
<dbReference type="SUPFAM" id="SSF53335">
    <property type="entry name" value="S-adenosyl-L-methionine-dependent methyltransferases"/>
    <property type="match status" value="1"/>
</dbReference>
<proteinExistence type="predicted"/>
<reference evidence="4" key="1">
    <citation type="submission" date="2020-05" db="EMBL/GenBank/DDBJ databases">
        <authorList>
            <person name="Chiriac C."/>
            <person name="Salcher M."/>
            <person name="Ghai R."/>
            <person name="Kavagutti S V."/>
        </authorList>
    </citation>
    <scope>NUCLEOTIDE SEQUENCE</scope>
</reference>
<protein>
    <submittedName>
        <fullName evidence="4">Unannotated protein</fullName>
    </submittedName>
</protein>
<sequence length="197" mass="19952">MLADARGRASGSGAPAVSPATGAALALIAGLVNASSVAEVGTGAGVSGVWLLRGMRPDGVLTTVDDDGEQHRSARLTFAAAGIPSQRVRLITGRALDVISRLSDGGYDMVVLDSDPLELETEIDEAKRLLRIGGALAIPHALRSDTVADPAQRDSVTVAVRTAVAKLASDPAWSAVLLPVGDGLAVALRAADEAAEA</sequence>
<evidence type="ECO:0000256" key="1">
    <source>
        <dbReference type="ARBA" id="ARBA00022603"/>
    </source>
</evidence>
<keyword evidence="3" id="KW-0949">S-adenosyl-L-methionine</keyword>
<dbReference type="AlphaFoldDB" id="A0A6J7IE23"/>
<evidence type="ECO:0000256" key="3">
    <source>
        <dbReference type="ARBA" id="ARBA00022691"/>
    </source>
</evidence>
<dbReference type="GO" id="GO:0008757">
    <property type="term" value="F:S-adenosylmethionine-dependent methyltransferase activity"/>
    <property type="evidence" value="ECO:0007669"/>
    <property type="project" value="TreeGrafter"/>
</dbReference>
<accession>A0A6J7IE23</accession>
<dbReference type="GO" id="GO:0008171">
    <property type="term" value="F:O-methyltransferase activity"/>
    <property type="evidence" value="ECO:0007669"/>
    <property type="project" value="InterPro"/>
</dbReference>
<dbReference type="InterPro" id="IPR029063">
    <property type="entry name" value="SAM-dependent_MTases_sf"/>
</dbReference>
<evidence type="ECO:0000313" key="4">
    <source>
        <dbReference type="EMBL" id="CAB4929075.1"/>
    </source>
</evidence>
<keyword evidence="2" id="KW-0808">Transferase</keyword>
<dbReference type="Pfam" id="PF01596">
    <property type="entry name" value="Methyltransf_3"/>
    <property type="match status" value="1"/>
</dbReference>
<dbReference type="Gene3D" id="3.40.50.150">
    <property type="entry name" value="Vaccinia Virus protein VP39"/>
    <property type="match status" value="1"/>
</dbReference>
<dbReference type="PROSITE" id="PS51682">
    <property type="entry name" value="SAM_OMT_I"/>
    <property type="match status" value="1"/>
</dbReference>
<dbReference type="PANTHER" id="PTHR10509:SF85">
    <property type="entry name" value="O-METHYLTRANSFERASE RV1220C-RELATED"/>
    <property type="match status" value="1"/>
</dbReference>
<keyword evidence="1" id="KW-0489">Methyltransferase</keyword>
<dbReference type="EMBL" id="CAFBNF010000006">
    <property type="protein sequence ID" value="CAB4929075.1"/>
    <property type="molecule type" value="Genomic_DNA"/>
</dbReference>
<name>A0A6J7IE23_9ZZZZ</name>
<dbReference type="InterPro" id="IPR050362">
    <property type="entry name" value="Cation-dep_OMT"/>
</dbReference>
<dbReference type="EMBL" id="CAFBOZ010000261">
    <property type="protein sequence ID" value="CAB5018975.1"/>
    <property type="molecule type" value="Genomic_DNA"/>
</dbReference>
<dbReference type="InterPro" id="IPR002935">
    <property type="entry name" value="SAM_O-MeTrfase"/>
</dbReference>
<dbReference type="PANTHER" id="PTHR10509">
    <property type="entry name" value="O-METHYLTRANSFERASE-RELATED"/>
    <property type="match status" value="1"/>
</dbReference>
<evidence type="ECO:0000313" key="5">
    <source>
        <dbReference type="EMBL" id="CAB5018975.1"/>
    </source>
</evidence>
<dbReference type="GO" id="GO:0032259">
    <property type="term" value="P:methylation"/>
    <property type="evidence" value="ECO:0007669"/>
    <property type="project" value="UniProtKB-KW"/>
</dbReference>
<evidence type="ECO:0000256" key="2">
    <source>
        <dbReference type="ARBA" id="ARBA00022679"/>
    </source>
</evidence>
<gene>
    <name evidence="4" type="ORF">UFOPK3773_00133</name>
    <name evidence="5" type="ORF">UFOPK3992_01596</name>
</gene>